<evidence type="ECO:0000256" key="1">
    <source>
        <dbReference type="SAM" id="MobiDB-lite"/>
    </source>
</evidence>
<evidence type="ECO:0000313" key="3">
    <source>
        <dbReference type="Proteomes" id="UP000465221"/>
    </source>
</evidence>
<gene>
    <name evidence="2" type="ORF">IFM46972_05685</name>
</gene>
<dbReference type="Proteomes" id="UP000465221">
    <property type="component" value="Unassembled WGS sequence"/>
</dbReference>
<feature type="region of interest" description="Disordered" evidence="1">
    <location>
        <begin position="129"/>
        <end position="151"/>
    </location>
</feature>
<proteinExistence type="predicted"/>
<dbReference type="AlphaFoldDB" id="A0A8H3NSX3"/>
<reference evidence="2 3" key="1">
    <citation type="submission" date="2020-01" db="EMBL/GenBank/DDBJ databases">
        <title>Draft genome sequence of Aspergillus udagawae IFM 46972.</title>
        <authorList>
            <person name="Takahashi H."/>
            <person name="Yaguchi T."/>
        </authorList>
    </citation>
    <scope>NUCLEOTIDE SEQUENCE [LARGE SCALE GENOMIC DNA]</scope>
    <source>
        <strain evidence="2 3">IFM 46972</strain>
    </source>
</reference>
<comment type="caution">
    <text evidence="2">The sequence shown here is derived from an EMBL/GenBank/DDBJ whole genome shotgun (WGS) entry which is preliminary data.</text>
</comment>
<organism evidence="2 3">
    <name type="scientific">Aspergillus udagawae</name>
    <dbReference type="NCBI Taxonomy" id="91492"/>
    <lineage>
        <taxon>Eukaryota</taxon>
        <taxon>Fungi</taxon>
        <taxon>Dikarya</taxon>
        <taxon>Ascomycota</taxon>
        <taxon>Pezizomycotina</taxon>
        <taxon>Eurotiomycetes</taxon>
        <taxon>Eurotiomycetidae</taxon>
        <taxon>Eurotiales</taxon>
        <taxon>Aspergillaceae</taxon>
        <taxon>Aspergillus</taxon>
        <taxon>Aspergillus subgen. Fumigati</taxon>
    </lineage>
</organism>
<protein>
    <submittedName>
        <fullName evidence="2">Uncharacterized protein</fullName>
    </submittedName>
</protein>
<dbReference type="EMBL" id="BLKC01000035">
    <property type="protein sequence ID" value="GFF38836.1"/>
    <property type="molecule type" value="Genomic_DNA"/>
</dbReference>
<accession>A0A8H3NSX3</accession>
<sequence>MLIESDYRVERDQSTISSILLLQIRGSSARAQLRTGALLQLDLGAAKNNESVLNISVRTAAIADNVGAWAHFKSCHTLHTDKAGQGINVHVQNLEQVQGISIKAFRVLKLLAAFFVASAAGLRVDGREAGGANEGSEDGAGEHFAGSSWFV</sequence>
<name>A0A8H3NSX3_9EURO</name>
<evidence type="ECO:0000313" key="2">
    <source>
        <dbReference type="EMBL" id="GFF38836.1"/>
    </source>
</evidence>